<dbReference type="InterPro" id="IPR029069">
    <property type="entry name" value="HotDog_dom_sf"/>
</dbReference>
<dbReference type="InterPro" id="IPR003736">
    <property type="entry name" value="PAAI_dom"/>
</dbReference>
<dbReference type="SUPFAM" id="SSF54637">
    <property type="entry name" value="Thioesterase/thiol ester dehydrase-isomerase"/>
    <property type="match status" value="2"/>
</dbReference>
<dbReference type="InterPro" id="IPR049449">
    <property type="entry name" value="TesB_ACOT8-like_N"/>
</dbReference>
<dbReference type="EMBL" id="UINC01130397">
    <property type="protein sequence ID" value="SVD11439.1"/>
    <property type="molecule type" value="Genomic_DNA"/>
</dbReference>
<evidence type="ECO:0000259" key="2">
    <source>
        <dbReference type="Pfam" id="PF13622"/>
    </source>
</evidence>
<feature type="domain" description="Acyl-CoA thioesterase-like N-terminal HotDog" evidence="2">
    <location>
        <begin position="42"/>
        <end position="124"/>
    </location>
</feature>
<dbReference type="PANTHER" id="PTHR21660:SF1">
    <property type="entry name" value="ACYL-COENZYME A THIOESTERASE 13"/>
    <property type="match status" value="1"/>
</dbReference>
<reference evidence="3" key="1">
    <citation type="submission" date="2018-05" db="EMBL/GenBank/DDBJ databases">
        <authorList>
            <person name="Lanie J.A."/>
            <person name="Ng W.-L."/>
            <person name="Kazmierczak K.M."/>
            <person name="Andrzejewski T.M."/>
            <person name="Davidsen T.M."/>
            <person name="Wayne K.J."/>
            <person name="Tettelin H."/>
            <person name="Glass J.I."/>
            <person name="Rusch D."/>
            <person name="Podicherti R."/>
            <person name="Tsui H.-C.T."/>
            <person name="Winkler M.E."/>
        </authorList>
    </citation>
    <scope>NUCLEOTIDE SEQUENCE</scope>
</reference>
<feature type="non-terminal residue" evidence="3">
    <location>
        <position position="265"/>
    </location>
</feature>
<dbReference type="Gene3D" id="3.10.129.10">
    <property type="entry name" value="Hotdog Thioesterase"/>
    <property type="match status" value="2"/>
</dbReference>
<keyword evidence="1" id="KW-0378">Hydrolase</keyword>
<accession>A0A382SNH3</accession>
<dbReference type="GO" id="GO:0047617">
    <property type="term" value="F:fatty acyl-CoA hydrolase activity"/>
    <property type="evidence" value="ECO:0007669"/>
    <property type="project" value="InterPro"/>
</dbReference>
<evidence type="ECO:0000256" key="1">
    <source>
        <dbReference type="ARBA" id="ARBA00022801"/>
    </source>
</evidence>
<dbReference type="PANTHER" id="PTHR21660">
    <property type="entry name" value="THIOESTERASE SUPERFAMILY MEMBER-RELATED"/>
    <property type="match status" value="1"/>
</dbReference>
<dbReference type="Pfam" id="PF13622">
    <property type="entry name" value="4HBT_3"/>
    <property type="match status" value="1"/>
</dbReference>
<protein>
    <recommendedName>
        <fullName evidence="2">Acyl-CoA thioesterase-like N-terminal HotDog domain-containing protein</fullName>
    </recommendedName>
</protein>
<organism evidence="3">
    <name type="scientific">marine metagenome</name>
    <dbReference type="NCBI Taxonomy" id="408172"/>
    <lineage>
        <taxon>unclassified sequences</taxon>
        <taxon>metagenomes</taxon>
        <taxon>ecological metagenomes</taxon>
    </lineage>
</organism>
<evidence type="ECO:0000313" key="3">
    <source>
        <dbReference type="EMBL" id="SVD11439.1"/>
    </source>
</evidence>
<name>A0A382SNH3_9ZZZZ</name>
<proteinExistence type="predicted"/>
<dbReference type="InterPro" id="IPR039298">
    <property type="entry name" value="ACOT13"/>
</dbReference>
<dbReference type="NCBIfam" id="TIGR00369">
    <property type="entry name" value="unchar_dom_1"/>
    <property type="match status" value="1"/>
</dbReference>
<dbReference type="CDD" id="cd03443">
    <property type="entry name" value="PaaI_thioesterase"/>
    <property type="match status" value="2"/>
</dbReference>
<sequence>MREEIYNWVNQSPYGQALGMTLTALCDDAATIYLPFNEANANPGNALHGGVAASASVTAAHALTRHVLGPDTGPWHTMDFQINYLAAAIGEGISATAHLLRRGKEICFLALNVGTDDGKTIAQCSIAVRGRQGKDANETPLAAGDDGKVDPGFMGDRIGANPFIGGRGIAMDFMRDGRVRLIMPWQDSNGDLDGGIHEGAALALLDTAGAMCSWSITGPGKFKASTPSIQAQILAPPPKTDLVAYGLVGFRDNEMFWNDIDVADA</sequence>
<dbReference type="AlphaFoldDB" id="A0A382SNH3"/>
<gene>
    <name evidence="3" type="ORF">METZ01_LOCUS364293</name>
</gene>